<sequence>MELNNMRDFLQKTYNKALGRMQAMNHRQREGGLVNASQSSSVAHSSDNHQRKDQSHLGHMRNGSEGWEQDDVPSPSKRARLERGNSFKSDSFQSQPPQYTLGDARFFVANDGSRDCLALFFTENLITALNDLSDHIRQLDYLQGPLHHTKMDARNLESSIERMKDSLGLPEVQGSEESLRQLQNTLDRQESKLLKARQRIAKLEQETSHSRGQIELCRDHSRYVLETAMEKANILRAPQPPPPIILEDEEEEQGDESSPPQHDSVVSMGDNEPELSPEDFLRQEVLDDLYNRRMALADVQAQFDDQARQGAENLARYEQAVEAGTYTCSRSEFDRRELVYGQKLTGALIDIEAEYDEACAQARALGLTESTYAEESLGFASGYEESTSTEHMASYLATRDWSSIEDWRSDIIPQGSDCGCEDMEMDEWDATTVEISDSASALGCGNNRKKIDRWHRIRGPPLPTPQEDVWTVDRAMLKRRRSF</sequence>
<proteinExistence type="predicted"/>
<evidence type="ECO:0000313" key="4">
    <source>
        <dbReference type="Proteomes" id="UP001276659"/>
    </source>
</evidence>
<evidence type="ECO:0000256" key="2">
    <source>
        <dbReference type="SAM" id="MobiDB-lite"/>
    </source>
</evidence>
<dbReference type="EMBL" id="JASNWA010000006">
    <property type="protein sequence ID" value="KAK3175257.1"/>
    <property type="molecule type" value="Genomic_DNA"/>
</dbReference>
<protein>
    <submittedName>
        <fullName evidence="3">Uncharacterized protein</fullName>
    </submittedName>
</protein>
<keyword evidence="1" id="KW-0175">Coiled coil</keyword>
<name>A0AAD9ZF70_9LECA</name>
<dbReference type="AlphaFoldDB" id="A0AAD9ZF70"/>
<feature type="coiled-coil region" evidence="1">
    <location>
        <begin position="172"/>
        <end position="206"/>
    </location>
</feature>
<accession>A0AAD9ZF70</accession>
<gene>
    <name evidence="3" type="ORF">OEA41_002504</name>
</gene>
<feature type="region of interest" description="Disordered" evidence="2">
    <location>
        <begin position="236"/>
        <end position="276"/>
    </location>
</feature>
<feature type="compositionally biased region" description="Basic and acidic residues" evidence="2">
    <location>
        <begin position="46"/>
        <end position="56"/>
    </location>
</feature>
<feature type="compositionally biased region" description="Acidic residues" evidence="2">
    <location>
        <begin position="246"/>
        <end position="255"/>
    </location>
</feature>
<reference evidence="3" key="1">
    <citation type="submission" date="2022-11" db="EMBL/GenBank/DDBJ databases">
        <title>Chromosomal genome sequence assembly and mating type (MAT) locus characterization of the leprose asexual lichenized fungus Lepraria neglecta (Nyl.) Erichsen.</title>
        <authorList>
            <person name="Allen J.L."/>
            <person name="Pfeffer B."/>
        </authorList>
    </citation>
    <scope>NUCLEOTIDE SEQUENCE</scope>
    <source>
        <strain evidence="3">Allen 5258</strain>
    </source>
</reference>
<dbReference type="Proteomes" id="UP001276659">
    <property type="component" value="Unassembled WGS sequence"/>
</dbReference>
<evidence type="ECO:0000313" key="3">
    <source>
        <dbReference type="EMBL" id="KAK3175257.1"/>
    </source>
</evidence>
<organism evidence="3 4">
    <name type="scientific">Lepraria neglecta</name>
    <dbReference type="NCBI Taxonomy" id="209136"/>
    <lineage>
        <taxon>Eukaryota</taxon>
        <taxon>Fungi</taxon>
        <taxon>Dikarya</taxon>
        <taxon>Ascomycota</taxon>
        <taxon>Pezizomycotina</taxon>
        <taxon>Lecanoromycetes</taxon>
        <taxon>OSLEUM clade</taxon>
        <taxon>Lecanoromycetidae</taxon>
        <taxon>Lecanorales</taxon>
        <taxon>Lecanorineae</taxon>
        <taxon>Stereocaulaceae</taxon>
        <taxon>Lepraria</taxon>
    </lineage>
</organism>
<feature type="region of interest" description="Disordered" evidence="2">
    <location>
        <begin position="28"/>
        <end position="79"/>
    </location>
</feature>
<evidence type="ECO:0000256" key="1">
    <source>
        <dbReference type="SAM" id="Coils"/>
    </source>
</evidence>
<feature type="compositionally biased region" description="Low complexity" evidence="2">
    <location>
        <begin position="34"/>
        <end position="45"/>
    </location>
</feature>
<keyword evidence="4" id="KW-1185">Reference proteome</keyword>
<comment type="caution">
    <text evidence="3">The sequence shown here is derived from an EMBL/GenBank/DDBJ whole genome shotgun (WGS) entry which is preliminary data.</text>
</comment>